<dbReference type="Pfam" id="PF01568">
    <property type="entry name" value="Molydop_binding"/>
    <property type="match status" value="1"/>
</dbReference>
<dbReference type="RefSeq" id="WP_125243305.1">
    <property type="nucleotide sequence ID" value="NZ_RSED01000007.1"/>
</dbReference>
<gene>
    <name evidence="6" type="ORF">EIP75_10950</name>
</gene>
<dbReference type="InterPro" id="IPR009010">
    <property type="entry name" value="Asp_de-COase-like_dom_sf"/>
</dbReference>
<dbReference type="GO" id="GO:0046872">
    <property type="term" value="F:metal ion binding"/>
    <property type="evidence" value="ECO:0007669"/>
    <property type="project" value="UniProtKB-KW"/>
</dbReference>
<dbReference type="PANTHER" id="PTHR43742">
    <property type="entry name" value="TRIMETHYLAMINE-N-OXIDE REDUCTASE"/>
    <property type="match status" value="1"/>
</dbReference>
<protein>
    <submittedName>
        <fullName evidence="6">Molybdopterin oxidoreductase family protein</fullName>
    </submittedName>
</protein>
<dbReference type="Gene3D" id="2.40.40.20">
    <property type="match status" value="1"/>
</dbReference>
<dbReference type="Gene3D" id="3.40.50.740">
    <property type="match status" value="1"/>
</dbReference>
<organism evidence="6 7">
    <name type="scientific">Aquabacterium soli</name>
    <dbReference type="NCBI Taxonomy" id="2493092"/>
    <lineage>
        <taxon>Bacteria</taxon>
        <taxon>Pseudomonadati</taxon>
        <taxon>Pseudomonadota</taxon>
        <taxon>Betaproteobacteria</taxon>
        <taxon>Burkholderiales</taxon>
        <taxon>Aquabacterium</taxon>
    </lineage>
</organism>
<evidence type="ECO:0000313" key="6">
    <source>
        <dbReference type="EMBL" id="RRS04397.1"/>
    </source>
</evidence>
<evidence type="ECO:0000256" key="2">
    <source>
        <dbReference type="ARBA" id="ARBA00022723"/>
    </source>
</evidence>
<proteinExistence type="inferred from homology"/>
<keyword evidence="3" id="KW-0408">Iron</keyword>
<dbReference type="InterPro" id="IPR050612">
    <property type="entry name" value="Prok_Mopterin_Oxidored"/>
</dbReference>
<name>A0A3R8S7Q8_9BURK</name>
<dbReference type="SMART" id="SM00926">
    <property type="entry name" value="Molybdop_Fe4S4"/>
    <property type="match status" value="1"/>
</dbReference>
<comment type="caution">
    <text evidence="6">The sequence shown here is derived from an EMBL/GenBank/DDBJ whole genome shotgun (WGS) entry which is preliminary data.</text>
</comment>
<dbReference type="AlphaFoldDB" id="A0A3R8S7Q8"/>
<dbReference type="InterPro" id="IPR006656">
    <property type="entry name" value="Mopterin_OxRdtase"/>
</dbReference>
<dbReference type="SUPFAM" id="SSF53706">
    <property type="entry name" value="Formate dehydrogenase/DMSO reductase, domains 1-3"/>
    <property type="match status" value="1"/>
</dbReference>
<evidence type="ECO:0000313" key="7">
    <source>
        <dbReference type="Proteomes" id="UP000269265"/>
    </source>
</evidence>
<accession>A0A3R8S7Q8</accession>
<evidence type="ECO:0000256" key="4">
    <source>
        <dbReference type="ARBA" id="ARBA00023014"/>
    </source>
</evidence>
<evidence type="ECO:0000259" key="5">
    <source>
        <dbReference type="PROSITE" id="PS51669"/>
    </source>
</evidence>
<dbReference type="Pfam" id="PF04879">
    <property type="entry name" value="Molybdop_Fe4S4"/>
    <property type="match status" value="1"/>
</dbReference>
<dbReference type="SUPFAM" id="SSF50692">
    <property type="entry name" value="ADC-like"/>
    <property type="match status" value="1"/>
</dbReference>
<dbReference type="InterPro" id="IPR006963">
    <property type="entry name" value="Mopterin_OxRdtase_4Fe-4S_dom"/>
</dbReference>
<dbReference type="Gene3D" id="3.40.228.10">
    <property type="entry name" value="Dimethylsulfoxide Reductase, domain 2"/>
    <property type="match status" value="1"/>
</dbReference>
<dbReference type="GO" id="GO:0016491">
    <property type="term" value="F:oxidoreductase activity"/>
    <property type="evidence" value="ECO:0007669"/>
    <property type="project" value="InterPro"/>
</dbReference>
<dbReference type="Gene3D" id="2.20.25.90">
    <property type="entry name" value="ADC-like domains"/>
    <property type="match status" value="1"/>
</dbReference>
<evidence type="ECO:0000256" key="1">
    <source>
        <dbReference type="ARBA" id="ARBA00010312"/>
    </source>
</evidence>
<comment type="similarity">
    <text evidence="1">Belongs to the prokaryotic molybdopterin-containing oxidoreductase family.</text>
</comment>
<dbReference type="Proteomes" id="UP000269265">
    <property type="component" value="Unassembled WGS sequence"/>
</dbReference>
<dbReference type="GO" id="GO:0051536">
    <property type="term" value="F:iron-sulfur cluster binding"/>
    <property type="evidence" value="ECO:0007669"/>
    <property type="project" value="UniProtKB-KW"/>
</dbReference>
<reference evidence="6 7" key="1">
    <citation type="submission" date="2018-12" db="EMBL/GenBank/DDBJ databases">
        <title>The whole draft genome of Aquabacterium sp. SJQ9.</title>
        <authorList>
            <person name="Sun L."/>
            <person name="Gao X."/>
            <person name="Chen W."/>
            <person name="Huang K."/>
        </authorList>
    </citation>
    <scope>NUCLEOTIDE SEQUENCE [LARGE SCALE GENOMIC DNA]</scope>
    <source>
        <strain evidence="6 7">SJQ9</strain>
    </source>
</reference>
<sequence length="746" mass="81570">MSQTVPHAPATAPTVLSTRTVQGACNLCEAICGLEFQVETTTQGERIASVRGNDKDPFSRGHICPKAVALKDLHEDPDRLRLPMKRVGDTWRQIGWDEAFDLVADNLARVREQHGANAVAIYQGNPNVHNWGNVTHGPMFFGQLKTRHRFSATSVDQLPHHVVAYWLYGHQMRIPIPDIDHTRFMLVLGGNPLASNGSLMTVPDVRQRLKDLRQRGGKLVVIDPRRTETAAVADAHHFITPGTDAAWLLSAIHILFDENLLKPGPLEPLLDQVDAVREAVQPFSPEATAALTGIDAATTRALVRELAAADGAVCYGRMGVSTQAHGVVCQWAIQVINLLTGNVDRVGGTLLTSPAVDLIKLGLMGPGHHDVWRSRVRGAPEFSGELPVAVMAEEMLTPGKGQIRALVTACGNPVLSTPNGRQLDQALQGLDFMVSIDFYLNETTRHAHVILPPTCFVEHDHYDLLFWHLAVRNATRYSQAVVAPAEGALHDWQIYAELARRYAHRTWALERSTTSQRLKGLATRSILGRLRPDQLLAIGLRKSSYPLRMKQLRQHPEGIDLGPLQPSLVKLLSKKSRRIKLLPAPITRDLHDMRAQVQAAQAAEAPADTETGAQAALKLIGRRDVRSNNSWMHNSARLVSGKPRCVLWIHPTDAQARTLSEGQTVQVRSRVGQVAVPVHITPDIKPGVVSLPHGWGHDRQGTNLTVAQAHAGASLNDLTDDLLTDRISGNAAFSGVPVQVQGQVAA</sequence>
<dbReference type="EMBL" id="RSED01000007">
    <property type="protein sequence ID" value="RRS04397.1"/>
    <property type="molecule type" value="Genomic_DNA"/>
</dbReference>
<keyword evidence="4" id="KW-0411">Iron-sulfur</keyword>
<dbReference type="PROSITE" id="PS51669">
    <property type="entry name" value="4FE4S_MOW_BIS_MGD"/>
    <property type="match status" value="1"/>
</dbReference>
<dbReference type="GO" id="GO:0043546">
    <property type="term" value="F:molybdopterin cofactor binding"/>
    <property type="evidence" value="ECO:0007669"/>
    <property type="project" value="InterPro"/>
</dbReference>
<evidence type="ECO:0000256" key="3">
    <source>
        <dbReference type="ARBA" id="ARBA00023004"/>
    </source>
</evidence>
<dbReference type="InterPro" id="IPR006657">
    <property type="entry name" value="MoPterin_dinucl-bd_dom"/>
</dbReference>
<keyword evidence="2" id="KW-0479">Metal-binding</keyword>
<feature type="domain" description="4Fe-4S Mo/W bis-MGD-type" evidence="5">
    <location>
        <begin position="18"/>
        <end position="78"/>
    </location>
</feature>
<keyword evidence="7" id="KW-1185">Reference proteome</keyword>
<dbReference type="OrthoDB" id="9815647at2"/>
<dbReference type="Pfam" id="PF00384">
    <property type="entry name" value="Molybdopterin"/>
    <property type="match status" value="1"/>
</dbReference>
<dbReference type="PANTHER" id="PTHR43742:SF2">
    <property type="entry name" value="ASSIMILATORY NITRATE REDUCTASE CATALYTIC SUBUNIT"/>
    <property type="match status" value="1"/>
</dbReference>